<evidence type="ECO:0000313" key="3">
    <source>
        <dbReference type="Proteomes" id="UP001500943"/>
    </source>
</evidence>
<dbReference type="RefSeq" id="WP_343926703.1">
    <property type="nucleotide sequence ID" value="NZ_BAAAKW010000068.1"/>
</dbReference>
<feature type="signal peptide" evidence="1">
    <location>
        <begin position="1"/>
        <end position="25"/>
    </location>
</feature>
<evidence type="ECO:0000256" key="1">
    <source>
        <dbReference type="SAM" id="SignalP"/>
    </source>
</evidence>
<dbReference type="InterPro" id="IPR051922">
    <property type="entry name" value="Bact_Sporulation_Assoc"/>
</dbReference>
<dbReference type="Proteomes" id="UP001500943">
    <property type="component" value="Unassembled WGS sequence"/>
</dbReference>
<gene>
    <name evidence="2" type="ORF">GCM10009655_27040</name>
</gene>
<feature type="chain" id="PRO_5045979523" description="Cell wall-binding repeat-containing protein" evidence="1">
    <location>
        <begin position="26"/>
        <end position="576"/>
    </location>
</feature>
<dbReference type="Gene3D" id="3.40.50.12090">
    <property type="match status" value="1"/>
</dbReference>
<proteinExistence type="predicted"/>
<dbReference type="PANTHER" id="PTHR30032:SF8">
    <property type="entry name" value="GERMINATION-SPECIFIC N-ACETYLMURAMOYL-L-ALANINE AMIDASE"/>
    <property type="match status" value="1"/>
</dbReference>
<dbReference type="Pfam" id="PF04122">
    <property type="entry name" value="CW_binding_2"/>
    <property type="match status" value="3"/>
</dbReference>
<dbReference type="EMBL" id="BAAAKW010000068">
    <property type="protein sequence ID" value="GAA1226946.1"/>
    <property type="molecule type" value="Genomic_DNA"/>
</dbReference>
<name>A0ABN1W1D8_9MICO</name>
<dbReference type="InterPro" id="IPR007253">
    <property type="entry name" value="Cell_wall-bd_2"/>
</dbReference>
<protein>
    <recommendedName>
        <fullName evidence="4">Cell wall-binding repeat-containing protein</fullName>
    </recommendedName>
</protein>
<organism evidence="2 3">
    <name type="scientific">Rhodoglobus aureus</name>
    <dbReference type="NCBI Taxonomy" id="191497"/>
    <lineage>
        <taxon>Bacteria</taxon>
        <taxon>Bacillati</taxon>
        <taxon>Actinomycetota</taxon>
        <taxon>Actinomycetes</taxon>
        <taxon>Micrococcales</taxon>
        <taxon>Microbacteriaceae</taxon>
        <taxon>Rhodoglobus</taxon>
    </lineage>
</organism>
<evidence type="ECO:0000313" key="2">
    <source>
        <dbReference type="EMBL" id="GAA1226946.1"/>
    </source>
</evidence>
<sequence>MHKFVAAKGRLYRLTAMVGAIAVLAAGVVVQGPATPAAAISGSEFDPGNIISDDEFYNGSAMTEAQIQSFLNSKTGILKSLRQNVDTRPKEVSQTTGNLICEAINGGSNLLASTIIYRAQVACGISAKVILVTLQKEQSLITNPNPSYWNINYALGNRCPDDGGCSAAYEGFGYQVYEGTRQFKAYKAANFKRQPGTHKILYHLNTACGTKTIAIQNYATAALYNYTPYVPNAAALANLNGTGDSCSSRGNRNFWNIYYSWFGNPTDITPTAAVERIGGGSRYAVSAALTNKNYPTPGVDRIYVATGVAFADALSVSTAAATTQSPLLLVAAGSIPSSVRAELTRLQPKEIVVLGGPTVVSNAVVSELKTLAGSVQRLYGGDRYETSRMIASDAFPAGATTSVYIATGTDFPDALSASSAAASIGGPLVLVKGGNSSLDSQTLDLLTTLGASKIFIAGGTGVVSTGIEAQLDGIFGGANVTRYGGSNRFVTSQLINRAAFSTASSVYFATGTNFPDALSGAAIAGATSAPLYIVQPTCVPKPVLQAVKDLAATKVFVLGGTGALSQGVATYNNCSR</sequence>
<comment type="caution">
    <text evidence="2">The sequence shown here is derived from an EMBL/GenBank/DDBJ whole genome shotgun (WGS) entry which is preliminary data.</text>
</comment>
<accession>A0ABN1W1D8</accession>
<reference evidence="2 3" key="1">
    <citation type="journal article" date="2019" name="Int. J. Syst. Evol. Microbiol.">
        <title>The Global Catalogue of Microorganisms (GCM) 10K type strain sequencing project: providing services to taxonomists for standard genome sequencing and annotation.</title>
        <authorList>
            <consortium name="The Broad Institute Genomics Platform"/>
            <consortium name="The Broad Institute Genome Sequencing Center for Infectious Disease"/>
            <person name="Wu L."/>
            <person name="Ma J."/>
        </authorList>
    </citation>
    <scope>NUCLEOTIDE SEQUENCE [LARGE SCALE GENOMIC DNA]</scope>
    <source>
        <strain evidence="2 3">JCM 12762</strain>
    </source>
</reference>
<evidence type="ECO:0008006" key="4">
    <source>
        <dbReference type="Google" id="ProtNLM"/>
    </source>
</evidence>
<dbReference type="PANTHER" id="PTHR30032">
    <property type="entry name" value="N-ACETYLMURAMOYL-L-ALANINE AMIDASE-RELATED"/>
    <property type="match status" value="1"/>
</dbReference>
<keyword evidence="3" id="KW-1185">Reference proteome</keyword>
<keyword evidence="1" id="KW-0732">Signal</keyword>